<keyword evidence="2" id="KW-1185">Reference proteome</keyword>
<gene>
    <name evidence="1" type="ORF">NQ176_g4206</name>
</gene>
<evidence type="ECO:0000313" key="1">
    <source>
        <dbReference type="EMBL" id="KAJ2977730.1"/>
    </source>
</evidence>
<evidence type="ECO:0000313" key="2">
    <source>
        <dbReference type="Proteomes" id="UP001143910"/>
    </source>
</evidence>
<accession>A0ACC1NEN2</accession>
<proteinExistence type="predicted"/>
<sequence length="252" mass="28050">MKILCLHGAYGSAKAFRTQLDPFVAKLEKVGKVEFKFVDGQFPVKPPDGFEDYFGPAPWYRNIEFDGIDGLAKMVDKLRTHTDGESYEDTLRSLLGSGDMPFELGTLQRTMDRIKQYLDEDPEIEGILGYSEGATTAASYILHEAEQEQENGQQRRIKFAIFFAGWPPGRFQDGVMKAVLADESDLMIDLPTCHIVGSTDPYLYGAMSLYSVCDEDRATLFDHGKGHTVPRDATTIQELAAAIKKTMSEAGL</sequence>
<organism evidence="1 2">
    <name type="scientific">Zarea fungicola</name>
    <dbReference type="NCBI Taxonomy" id="93591"/>
    <lineage>
        <taxon>Eukaryota</taxon>
        <taxon>Fungi</taxon>
        <taxon>Dikarya</taxon>
        <taxon>Ascomycota</taxon>
        <taxon>Pezizomycotina</taxon>
        <taxon>Sordariomycetes</taxon>
        <taxon>Hypocreomycetidae</taxon>
        <taxon>Hypocreales</taxon>
        <taxon>Cordycipitaceae</taxon>
        <taxon>Zarea</taxon>
    </lineage>
</organism>
<protein>
    <submittedName>
        <fullName evidence="1">Uncharacterized protein</fullName>
    </submittedName>
</protein>
<comment type="caution">
    <text evidence="1">The sequence shown here is derived from an EMBL/GenBank/DDBJ whole genome shotgun (WGS) entry which is preliminary data.</text>
</comment>
<reference evidence="1" key="1">
    <citation type="submission" date="2022-08" db="EMBL/GenBank/DDBJ databases">
        <title>Genome Sequence of Lecanicillium fungicola.</title>
        <authorList>
            <person name="Buettner E."/>
        </authorList>
    </citation>
    <scope>NUCLEOTIDE SEQUENCE</scope>
    <source>
        <strain evidence="1">Babe33</strain>
    </source>
</reference>
<dbReference type="Proteomes" id="UP001143910">
    <property type="component" value="Unassembled WGS sequence"/>
</dbReference>
<dbReference type="EMBL" id="JANJQO010000443">
    <property type="protein sequence ID" value="KAJ2977730.1"/>
    <property type="molecule type" value="Genomic_DNA"/>
</dbReference>
<name>A0ACC1NEN2_9HYPO</name>